<name>A0AAJ5EFX6_9ENTE</name>
<organism evidence="3 5">
    <name type="scientific">Vagococcus xieshaowenii</name>
    <dbReference type="NCBI Taxonomy" id="2562451"/>
    <lineage>
        <taxon>Bacteria</taxon>
        <taxon>Bacillati</taxon>
        <taxon>Bacillota</taxon>
        <taxon>Bacilli</taxon>
        <taxon>Lactobacillales</taxon>
        <taxon>Enterococcaceae</taxon>
        <taxon>Vagococcus</taxon>
    </lineage>
</organism>
<accession>A0AAJ5EFX6</accession>
<gene>
    <name evidence="3" type="ORF">E4031_05685</name>
    <name evidence="2" type="ORF">E4Z98_07410</name>
</gene>
<keyword evidence="1" id="KW-0812">Transmembrane</keyword>
<dbReference type="RefSeq" id="WP_135254479.1">
    <property type="nucleotide sequence ID" value="NZ_CP038865.1"/>
</dbReference>
<keyword evidence="1" id="KW-1133">Transmembrane helix</keyword>
<proteinExistence type="predicted"/>
<evidence type="ECO:0000313" key="5">
    <source>
        <dbReference type="Proteomes" id="UP000297725"/>
    </source>
</evidence>
<protein>
    <recommendedName>
        <fullName evidence="6">AAT family amino acid transporter</fullName>
    </recommendedName>
</protein>
<reference evidence="2 4" key="2">
    <citation type="journal article" date="2020" name="Int. J. Syst. Evol. Microbiol.">
        <title>Vagococcus xieshaowenii sp. nov., isolated from snow finch (Montifringilla taczanowskii) cloacal content.</title>
        <authorList>
            <person name="Ge Y."/>
            <person name="Yang J."/>
            <person name="Lai X.H."/>
            <person name="Zhang G."/>
            <person name="Jin D."/>
            <person name="Lu S."/>
            <person name="Wang B."/>
            <person name="Huang Y."/>
            <person name="Huang Y."/>
            <person name="Ren Z."/>
            <person name="Zhang X."/>
            <person name="Xu J."/>
        </authorList>
    </citation>
    <scope>NUCLEOTIDE SEQUENCE [LARGE SCALE GENOMIC DNA]</scope>
    <source>
        <strain evidence="2">Personal::cf-49</strain>
        <strain evidence="4">personal::cf-49</strain>
    </source>
</reference>
<dbReference type="Proteomes" id="UP000296883">
    <property type="component" value="Chromosome"/>
</dbReference>
<feature type="transmembrane region" description="Helical" evidence="1">
    <location>
        <begin position="102"/>
        <end position="128"/>
    </location>
</feature>
<feature type="transmembrane region" description="Helical" evidence="1">
    <location>
        <begin position="12"/>
        <end position="35"/>
    </location>
</feature>
<sequence>MDQYIMDKRIKHPVLSGIVSVAIVLLVASAGWVIWSNIWQALILAFGGEQISVLSDETQAHFLKESVEGTFFWFIISPWVWFTLNLGNYGKNKPTTKQPIAGLRYFFIAMMVGMIGLVVFVGLMGIWWEPFNWQVLLRPESESQALLAIKGWGALNFFTLSVILAQIPLVSLFEKYPFSKYTNDPWAISFGTLFLGLFLALFNWIIFILPSFITLQTEGQSITGVPFDGWSTAIAWCQLFIFFFLLPAEGMAGYPQKFITSKQPWSGIIGLIIAIVLSLLSLRVLRTLLTPLAESEGLAPDIVVASFALTIINVLLTWHHHFDDFPSQTLITSKLGRNLTQLAIVLIIGSLLGILWIKTLHIWPFGGNDLGLGHPMLGILGGQFVYMMPMLYMNTFFDKWPVTKRMIK</sequence>
<feature type="transmembrane region" description="Helical" evidence="1">
    <location>
        <begin position="265"/>
        <end position="285"/>
    </location>
</feature>
<dbReference type="Proteomes" id="UP000297725">
    <property type="component" value="Unassembled WGS sequence"/>
</dbReference>
<feature type="transmembrane region" description="Helical" evidence="1">
    <location>
        <begin position="297"/>
        <end position="318"/>
    </location>
</feature>
<keyword evidence="4" id="KW-1185">Reference proteome</keyword>
<feature type="transmembrane region" description="Helical" evidence="1">
    <location>
        <begin position="339"/>
        <end position="357"/>
    </location>
</feature>
<reference evidence="3 5" key="1">
    <citation type="submission" date="2019-03" db="EMBL/GenBank/DDBJ databases">
        <title>Vagococcus sp. was isolated fron gut of Carduelis flavirostris.</title>
        <authorList>
            <person name="Ge Y."/>
        </authorList>
    </citation>
    <scope>NUCLEOTIDE SEQUENCE [LARGE SCALE GENOMIC DNA]</scope>
    <source>
        <strain evidence="3 5">CF-210</strain>
    </source>
</reference>
<evidence type="ECO:0000313" key="4">
    <source>
        <dbReference type="Proteomes" id="UP000296883"/>
    </source>
</evidence>
<evidence type="ECO:0000313" key="3">
    <source>
        <dbReference type="EMBL" id="TFZ40874.1"/>
    </source>
</evidence>
<dbReference type="EMBL" id="SRHU01000023">
    <property type="protein sequence ID" value="TFZ40874.1"/>
    <property type="molecule type" value="Genomic_DNA"/>
</dbReference>
<evidence type="ECO:0000256" key="1">
    <source>
        <dbReference type="SAM" id="Phobius"/>
    </source>
</evidence>
<evidence type="ECO:0000313" key="2">
    <source>
        <dbReference type="EMBL" id="QCA29149.1"/>
    </source>
</evidence>
<feature type="transmembrane region" description="Helical" evidence="1">
    <location>
        <begin position="185"/>
        <end position="213"/>
    </location>
</feature>
<feature type="transmembrane region" description="Helical" evidence="1">
    <location>
        <begin position="71"/>
        <end position="90"/>
    </location>
</feature>
<feature type="transmembrane region" description="Helical" evidence="1">
    <location>
        <begin position="377"/>
        <end position="397"/>
    </location>
</feature>
<feature type="transmembrane region" description="Helical" evidence="1">
    <location>
        <begin position="233"/>
        <end position="253"/>
    </location>
</feature>
<feature type="transmembrane region" description="Helical" evidence="1">
    <location>
        <begin position="148"/>
        <end position="173"/>
    </location>
</feature>
<evidence type="ECO:0008006" key="6">
    <source>
        <dbReference type="Google" id="ProtNLM"/>
    </source>
</evidence>
<dbReference type="EMBL" id="CP038865">
    <property type="protein sequence ID" value="QCA29149.1"/>
    <property type="molecule type" value="Genomic_DNA"/>
</dbReference>
<keyword evidence="1" id="KW-0472">Membrane</keyword>
<dbReference type="AlphaFoldDB" id="A0AAJ5EFX6"/>